<evidence type="ECO:0000313" key="3">
    <source>
        <dbReference type="EMBL" id="WXB96105.1"/>
    </source>
</evidence>
<keyword evidence="1" id="KW-0812">Transmembrane</keyword>
<protein>
    <submittedName>
        <fullName evidence="3">Processed acidic surface protein</fullName>
    </submittedName>
</protein>
<gene>
    <name evidence="3" type="ORF">WCV65_16405</name>
</gene>
<dbReference type="Proteomes" id="UP001377337">
    <property type="component" value="Chromosome"/>
</dbReference>
<dbReference type="RefSeq" id="WP_338777922.1">
    <property type="nucleotide sequence ID" value="NZ_CP147407.1"/>
</dbReference>
<feature type="signal peptide" evidence="2">
    <location>
        <begin position="1"/>
        <end position="22"/>
    </location>
</feature>
<evidence type="ECO:0000313" key="4">
    <source>
        <dbReference type="Proteomes" id="UP001377337"/>
    </source>
</evidence>
<dbReference type="InterPro" id="IPR030832">
    <property type="entry name" value="Acidic_LPXTA"/>
</dbReference>
<evidence type="ECO:0000256" key="1">
    <source>
        <dbReference type="SAM" id="Phobius"/>
    </source>
</evidence>
<dbReference type="EMBL" id="CP147407">
    <property type="protein sequence ID" value="WXB96105.1"/>
    <property type="molecule type" value="Genomic_DNA"/>
</dbReference>
<feature type="chain" id="PRO_5046291562" evidence="2">
    <location>
        <begin position="23"/>
        <end position="390"/>
    </location>
</feature>
<dbReference type="NCBIfam" id="TIGR04383">
    <property type="entry name" value="acidic_w_LPXTA"/>
    <property type="match status" value="2"/>
</dbReference>
<reference evidence="3 4" key="1">
    <citation type="submission" date="2024-02" db="EMBL/GenBank/DDBJ databases">
        <title>Seven novel Bacillus-like species.</title>
        <authorList>
            <person name="Liu G."/>
        </authorList>
    </citation>
    <scope>NUCLEOTIDE SEQUENCE [LARGE SCALE GENOMIC DNA]</scope>
    <source>
        <strain evidence="3 4">FJAT-52054</strain>
    </source>
</reference>
<keyword evidence="4" id="KW-1185">Reference proteome</keyword>
<sequence length="390" mass="44883">MKKYFAACLVLLQLLVAHTALAAGKIDVNSSSYKAYLKEINLTHGQLETYLENFDYRMFDEFEDVEDLRSHLGRRVTDDVLKEILAKYELTEDQLTDLLVENGDLFDGEKVQDVFYFENYLLETIQIAGDYPTEINDSTLQELWESYDFVSREEFDQFMKDHGLVLEDYDSIEELDEEIYNFMELPDMESEFEEIFDQLGLTEEEFERLAAHFEKVYQNNPYIDAQLMQLGDRMMAIGDFESVDELSEKDIQEMISIYGEMMDLLNLQAKYYLVKDGIKKELSLQTMMSLNDVDGADLFVELYDLDNKLILDMTLTSEMIGSELIKETGKDLVKTSEAVSSIKKQTEKPGATVKGAKMPKTAGFHANWMIAGASLIAVSVLIRRKLRTSI</sequence>
<keyword evidence="1" id="KW-1133">Transmembrane helix</keyword>
<keyword evidence="2" id="KW-0732">Signal</keyword>
<organism evidence="3 4">
    <name type="scientific">Metabacillus sediminis</name>
    <dbReference type="NCBI Taxonomy" id="3117746"/>
    <lineage>
        <taxon>Bacteria</taxon>
        <taxon>Bacillati</taxon>
        <taxon>Bacillota</taxon>
        <taxon>Bacilli</taxon>
        <taxon>Bacillales</taxon>
        <taxon>Bacillaceae</taxon>
        <taxon>Metabacillus</taxon>
    </lineage>
</organism>
<accession>A0ABZ2NFW1</accession>
<feature type="transmembrane region" description="Helical" evidence="1">
    <location>
        <begin position="362"/>
        <end position="382"/>
    </location>
</feature>
<proteinExistence type="predicted"/>
<evidence type="ECO:0000256" key="2">
    <source>
        <dbReference type="SAM" id="SignalP"/>
    </source>
</evidence>
<name>A0ABZ2NFW1_9BACI</name>
<keyword evidence="1" id="KW-0472">Membrane</keyword>